<sequence>MESHEYYPEKTPKNLSPLAESVSDPFSTQSEDGNDANLPPVDRGFHAWMFLISAFIIEGIVWGYSSSYGVFQNYYETHEPFQTSGNIAVVGTCATGLPYLLTPIVIALVILFPRVQCYFSTVGHIIMCVALAAASFSKDTTHLILSQGVAFGIGGCLAFTPAIVFMNEWFVERKGFAFGVVWGGSGLTGIILPIVLQALLSQYGWQTTLRASSVGVFILGLPFLFFLKPRNPTRTSSLSSLNMKFQLNFVYIVYQLGNTIEAIGYFLPAIFMPSHARRMGHNGFLVSVPVVLFNLTTIIGCAIMGKMTDRYHVSNCILMSTVGAITSIFLIWGLATSLAPLYIFSIMYGLFAGGFSSTWSAVAREINKNEPSADTNMVIAFMETGRGIGFVLSGPLSGVLLKGDPWKGTVGGAYGSGYGPMITFTGFTALMGGLCVVARAFKMV</sequence>
<feature type="transmembrane region" description="Helical" evidence="4">
    <location>
        <begin position="384"/>
        <end position="401"/>
    </location>
</feature>
<accession>A0A1L9R4U4</accession>
<keyword evidence="4" id="KW-0472">Membrane</keyword>
<feature type="transmembrane region" description="Helical" evidence="4">
    <location>
        <begin position="118"/>
        <end position="137"/>
    </location>
</feature>
<dbReference type="Pfam" id="PF07690">
    <property type="entry name" value="MFS_1"/>
    <property type="match status" value="2"/>
</dbReference>
<dbReference type="InterPro" id="IPR020846">
    <property type="entry name" value="MFS_dom"/>
</dbReference>
<dbReference type="AlphaFoldDB" id="A0A1L9R4U4"/>
<evidence type="ECO:0000256" key="2">
    <source>
        <dbReference type="ARBA" id="ARBA00006727"/>
    </source>
</evidence>
<keyword evidence="4" id="KW-0812">Transmembrane</keyword>
<dbReference type="Gene3D" id="1.20.1250.20">
    <property type="entry name" value="MFS general substrate transporter like domains"/>
    <property type="match status" value="2"/>
</dbReference>
<feature type="transmembrane region" description="Helical" evidence="4">
    <location>
        <begin position="283"/>
        <end position="304"/>
    </location>
</feature>
<dbReference type="PROSITE" id="PS50850">
    <property type="entry name" value="MFS"/>
    <property type="match status" value="1"/>
</dbReference>
<dbReference type="PANTHER" id="PTHR11360">
    <property type="entry name" value="MONOCARBOXYLATE TRANSPORTER"/>
    <property type="match status" value="1"/>
</dbReference>
<comment type="similarity">
    <text evidence="2">Belongs to the major facilitator superfamily. Monocarboxylate porter (TC 2.A.1.13) family.</text>
</comment>
<feature type="transmembrane region" description="Helical" evidence="4">
    <location>
        <begin position="341"/>
        <end position="363"/>
    </location>
</feature>
<feature type="transmembrane region" description="Helical" evidence="4">
    <location>
        <begin position="176"/>
        <end position="196"/>
    </location>
</feature>
<protein>
    <recommendedName>
        <fullName evidence="5">Major facilitator superfamily (MFS) profile domain-containing protein</fullName>
    </recommendedName>
</protein>
<dbReference type="GeneID" id="63754058"/>
<feature type="transmembrane region" description="Helical" evidence="4">
    <location>
        <begin position="208"/>
        <end position="227"/>
    </location>
</feature>
<dbReference type="PANTHER" id="PTHR11360:SF287">
    <property type="entry name" value="MFS MONOCARBOXYLATE TRANSPORTER"/>
    <property type="match status" value="1"/>
</dbReference>
<keyword evidence="4" id="KW-1133">Transmembrane helix</keyword>
<feature type="transmembrane region" description="Helical" evidence="4">
    <location>
        <begin position="248"/>
        <end position="271"/>
    </location>
</feature>
<dbReference type="InterPro" id="IPR011701">
    <property type="entry name" value="MFS"/>
</dbReference>
<dbReference type="SUPFAM" id="SSF103473">
    <property type="entry name" value="MFS general substrate transporter"/>
    <property type="match status" value="1"/>
</dbReference>
<feature type="transmembrane region" description="Helical" evidence="4">
    <location>
        <begin position="421"/>
        <end position="441"/>
    </location>
</feature>
<evidence type="ECO:0000313" key="6">
    <source>
        <dbReference type="EMBL" id="OJJ29924.1"/>
    </source>
</evidence>
<name>A0A1L9R4U4_ASPWE</name>
<dbReference type="InterPro" id="IPR036259">
    <property type="entry name" value="MFS_trans_sf"/>
</dbReference>
<dbReference type="OrthoDB" id="2213137at2759"/>
<evidence type="ECO:0000256" key="3">
    <source>
        <dbReference type="SAM" id="MobiDB-lite"/>
    </source>
</evidence>
<feature type="transmembrane region" description="Helical" evidence="4">
    <location>
        <begin position="85"/>
        <end position="111"/>
    </location>
</feature>
<dbReference type="InterPro" id="IPR050327">
    <property type="entry name" value="Proton-linked_MCT"/>
</dbReference>
<dbReference type="RefSeq" id="XP_040683601.1">
    <property type="nucleotide sequence ID" value="XM_040838210.1"/>
</dbReference>
<dbReference type="VEuPathDB" id="FungiDB:ASPWEDRAFT_55440"/>
<feature type="transmembrane region" description="Helical" evidence="4">
    <location>
        <begin position="316"/>
        <end position="335"/>
    </location>
</feature>
<gene>
    <name evidence="6" type="ORF">ASPWEDRAFT_55440</name>
</gene>
<organism evidence="6 7">
    <name type="scientific">Aspergillus wentii DTO 134E9</name>
    <dbReference type="NCBI Taxonomy" id="1073089"/>
    <lineage>
        <taxon>Eukaryota</taxon>
        <taxon>Fungi</taxon>
        <taxon>Dikarya</taxon>
        <taxon>Ascomycota</taxon>
        <taxon>Pezizomycotina</taxon>
        <taxon>Eurotiomycetes</taxon>
        <taxon>Eurotiomycetidae</taxon>
        <taxon>Eurotiales</taxon>
        <taxon>Aspergillaceae</taxon>
        <taxon>Aspergillus</taxon>
        <taxon>Aspergillus subgen. Cremei</taxon>
    </lineage>
</organism>
<feature type="transmembrane region" description="Helical" evidence="4">
    <location>
        <begin position="143"/>
        <end position="164"/>
    </location>
</feature>
<evidence type="ECO:0000256" key="4">
    <source>
        <dbReference type="SAM" id="Phobius"/>
    </source>
</evidence>
<dbReference type="Proteomes" id="UP000184383">
    <property type="component" value="Unassembled WGS sequence"/>
</dbReference>
<dbReference type="EMBL" id="KV878218">
    <property type="protein sequence ID" value="OJJ29924.1"/>
    <property type="molecule type" value="Genomic_DNA"/>
</dbReference>
<keyword evidence="7" id="KW-1185">Reference proteome</keyword>
<evidence type="ECO:0000256" key="1">
    <source>
        <dbReference type="ARBA" id="ARBA00004141"/>
    </source>
</evidence>
<dbReference type="GO" id="GO:0022857">
    <property type="term" value="F:transmembrane transporter activity"/>
    <property type="evidence" value="ECO:0007669"/>
    <property type="project" value="InterPro"/>
</dbReference>
<feature type="transmembrane region" description="Helical" evidence="4">
    <location>
        <begin position="47"/>
        <end position="65"/>
    </location>
</feature>
<comment type="subcellular location">
    <subcellularLocation>
        <location evidence="1">Membrane</location>
        <topology evidence="1">Multi-pass membrane protein</topology>
    </subcellularLocation>
</comment>
<feature type="domain" description="Major facilitator superfamily (MFS) profile" evidence="5">
    <location>
        <begin position="250"/>
        <end position="444"/>
    </location>
</feature>
<proteinExistence type="inferred from homology"/>
<dbReference type="GO" id="GO:0016020">
    <property type="term" value="C:membrane"/>
    <property type="evidence" value="ECO:0007669"/>
    <property type="project" value="UniProtKB-SubCell"/>
</dbReference>
<evidence type="ECO:0000313" key="7">
    <source>
        <dbReference type="Proteomes" id="UP000184383"/>
    </source>
</evidence>
<feature type="region of interest" description="Disordered" evidence="3">
    <location>
        <begin position="1"/>
        <end position="35"/>
    </location>
</feature>
<feature type="compositionally biased region" description="Basic and acidic residues" evidence="3">
    <location>
        <begin position="1"/>
        <end position="12"/>
    </location>
</feature>
<evidence type="ECO:0000259" key="5">
    <source>
        <dbReference type="PROSITE" id="PS50850"/>
    </source>
</evidence>
<reference evidence="7" key="1">
    <citation type="journal article" date="2017" name="Genome Biol.">
        <title>Comparative genomics reveals high biological diversity and specific adaptations in the industrially and medically important fungal genus Aspergillus.</title>
        <authorList>
            <person name="de Vries R.P."/>
            <person name="Riley R."/>
            <person name="Wiebenga A."/>
            <person name="Aguilar-Osorio G."/>
            <person name="Amillis S."/>
            <person name="Uchima C.A."/>
            <person name="Anderluh G."/>
            <person name="Asadollahi M."/>
            <person name="Askin M."/>
            <person name="Barry K."/>
            <person name="Battaglia E."/>
            <person name="Bayram O."/>
            <person name="Benocci T."/>
            <person name="Braus-Stromeyer S.A."/>
            <person name="Caldana C."/>
            <person name="Canovas D."/>
            <person name="Cerqueira G.C."/>
            <person name="Chen F."/>
            <person name="Chen W."/>
            <person name="Choi C."/>
            <person name="Clum A."/>
            <person name="Dos Santos R.A."/>
            <person name="Damasio A.R."/>
            <person name="Diallinas G."/>
            <person name="Emri T."/>
            <person name="Fekete E."/>
            <person name="Flipphi M."/>
            <person name="Freyberg S."/>
            <person name="Gallo A."/>
            <person name="Gournas C."/>
            <person name="Habgood R."/>
            <person name="Hainaut M."/>
            <person name="Harispe M.L."/>
            <person name="Henrissat B."/>
            <person name="Hilden K.S."/>
            <person name="Hope R."/>
            <person name="Hossain A."/>
            <person name="Karabika E."/>
            <person name="Karaffa L."/>
            <person name="Karanyi Z."/>
            <person name="Krasevec N."/>
            <person name="Kuo A."/>
            <person name="Kusch H."/>
            <person name="LaButti K."/>
            <person name="Lagendijk E.L."/>
            <person name="Lapidus A."/>
            <person name="Levasseur A."/>
            <person name="Lindquist E."/>
            <person name="Lipzen A."/>
            <person name="Logrieco A.F."/>
            <person name="MacCabe A."/>
            <person name="Maekelae M.R."/>
            <person name="Malavazi I."/>
            <person name="Melin P."/>
            <person name="Meyer V."/>
            <person name="Mielnichuk N."/>
            <person name="Miskei M."/>
            <person name="Molnar A.P."/>
            <person name="Mule G."/>
            <person name="Ngan C.Y."/>
            <person name="Orejas M."/>
            <person name="Orosz E."/>
            <person name="Ouedraogo J.P."/>
            <person name="Overkamp K.M."/>
            <person name="Park H.-S."/>
            <person name="Perrone G."/>
            <person name="Piumi F."/>
            <person name="Punt P.J."/>
            <person name="Ram A.F."/>
            <person name="Ramon A."/>
            <person name="Rauscher S."/>
            <person name="Record E."/>
            <person name="Riano-Pachon D.M."/>
            <person name="Robert V."/>
            <person name="Roehrig J."/>
            <person name="Ruller R."/>
            <person name="Salamov A."/>
            <person name="Salih N.S."/>
            <person name="Samson R.A."/>
            <person name="Sandor E."/>
            <person name="Sanguinetti M."/>
            <person name="Schuetze T."/>
            <person name="Sepcic K."/>
            <person name="Shelest E."/>
            <person name="Sherlock G."/>
            <person name="Sophianopoulou V."/>
            <person name="Squina F.M."/>
            <person name="Sun H."/>
            <person name="Susca A."/>
            <person name="Todd R.B."/>
            <person name="Tsang A."/>
            <person name="Unkles S.E."/>
            <person name="van de Wiele N."/>
            <person name="van Rossen-Uffink D."/>
            <person name="Oliveira J.V."/>
            <person name="Vesth T.C."/>
            <person name="Visser J."/>
            <person name="Yu J.-H."/>
            <person name="Zhou M."/>
            <person name="Andersen M.R."/>
            <person name="Archer D.B."/>
            <person name="Baker S.E."/>
            <person name="Benoit I."/>
            <person name="Brakhage A.A."/>
            <person name="Braus G.H."/>
            <person name="Fischer R."/>
            <person name="Frisvad J.C."/>
            <person name="Goldman G.H."/>
            <person name="Houbraken J."/>
            <person name="Oakley B."/>
            <person name="Pocsi I."/>
            <person name="Scazzocchio C."/>
            <person name="Seiboth B."/>
            <person name="vanKuyk P.A."/>
            <person name="Wortman J."/>
            <person name="Dyer P.S."/>
            <person name="Grigoriev I.V."/>
        </authorList>
    </citation>
    <scope>NUCLEOTIDE SEQUENCE [LARGE SCALE GENOMIC DNA]</scope>
    <source>
        <strain evidence="7">DTO 134E9</strain>
    </source>
</reference>